<dbReference type="Proteomes" id="UP000252707">
    <property type="component" value="Unassembled WGS sequence"/>
</dbReference>
<name>A0A369BKC7_9GAMM</name>
<keyword evidence="8" id="KW-1185">Reference proteome</keyword>
<organism evidence="7 8">
    <name type="scientific">Thioalbus denitrificans</name>
    <dbReference type="NCBI Taxonomy" id="547122"/>
    <lineage>
        <taxon>Bacteria</taxon>
        <taxon>Pseudomonadati</taxon>
        <taxon>Pseudomonadota</taxon>
        <taxon>Gammaproteobacteria</taxon>
        <taxon>Chromatiales</taxon>
        <taxon>Ectothiorhodospiraceae</taxon>
        <taxon>Thioalbus</taxon>
    </lineage>
</organism>
<dbReference type="RefSeq" id="WP_114281365.1">
    <property type="nucleotide sequence ID" value="NZ_QPJY01000019.1"/>
</dbReference>
<dbReference type="InterPro" id="IPR001123">
    <property type="entry name" value="LeuE-type"/>
</dbReference>
<evidence type="ECO:0000313" key="7">
    <source>
        <dbReference type="EMBL" id="RCX22020.1"/>
    </source>
</evidence>
<dbReference type="GO" id="GO:0015171">
    <property type="term" value="F:amino acid transmembrane transporter activity"/>
    <property type="evidence" value="ECO:0007669"/>
    <property type="project" value="TreeGrafter"/>
</dbReference>
<gene>
    <name evidence="7" type="ORF">DFQ59_11937</name>
</gene>
<dbReference type="AlphaFoldDB" id="A0A369BKC7"/>
<feature type="transmembrane region" description="Helical" evidence="6">
    <location>
        <begin position="68"/>
        <end position="86"/>
    </location>
</feature>
<evidence type="ECO:0000256" key="1">
    <source>
        <dbReference type="ARBA" id="ARBA00004651"/>
    </source>
</evidence>
<feature type="transmembrane region" description="Helical" evidence="6">
    <location>
        <begin position="176"/>
        <end position="196"/>
    </location>
</feature>
<dbReference type="GO" id="GO:0005886">
    <property type="term" value="C:plasma membrane"/>
    <property type="evidence" value="ECO:0007669"/>
    <property type="project" value="UniProtKB-SubCell"/>
</dbReference>
<keyword evidence="5 6" id="KW-0472">Membrane</keyword>
<dbReference type="Pfam" id="PF01810">
    <property type="entry name" value="LysE"/>
    <property type="match status" value="1"/>
</dbReference>
<dbReference type="PANTHER" id="PTHR30086">
    <property type="entry name" value="ARGININE EXPORTER PROTEIN ARGO"/>
    <property type="match status" value="1"/>
</dbReference>
<evidence type="ECO:0000256" key="5">
    <source>
        <dbReference type="ARBA" id="ARBA00023136"/>
    </source>
</evidence>
<comment type="caution">
    <text evidence="7">The sequence shown here is derived from an EMBL/GenBank/DDBJ whole genome shotgun (WGS) entry which is preliminary data.</text>
</comment>
<dbReference type="PANTHER" id="PTHR30086:SF20">
    <property type="entry name" value="ARGININE EXPORTER PROTEIN ARGO-RELATED"/>
    <property type="match status" value="1"/>
</dbReference>
<dbReference type="EMBL" id="QPJY01000019">
    <property type="protein sequence ID" value="RCX22020.1"/>
    <property type="molecule type" value="Genomic_DNA"/>
</dbReference>
<accession>A0A369BKC7</accession>
<evidence type="ECO:0000256" key="4">
    <source>
        <dbReference type="ARBA" id="ARBA00022989"/>
    </source>
</evidence>
<sequence>MQEYLAAGLLLGAAAGFAPGPLLALVISETLAHGARAGARVAVAPLLTDLPIIALTLGLLAGLARHDAALGLLSLAGAALVLRLGWESLRARPPTAAAPADAPRSLRRGVLVNALSPHPWLFWIGVGGPLVVRAWDGPGWPAAAAFLAAFYALLVGAKLLLAWFAGHARALLRGGLYRGVMAVLGLLLWLFAALLVRDGLALLGWP</sequence>
<feature type="transmembrane region" description="Helical" evidence="6">
    <location>
        <begin position="40"/>
        <end position="61"/>
    </location>
</feature>
<reference evidence="7 8" key="1">
    <citation type="submission" date="2018-07" db="EMBL/GenBank/DDBJ databases">
        <title>Genomic Encyclopedia of Type Strains, Phase IV (KMG-IV): sequencing the most valuable type-strain genomes for metagenomic binning, comparative biology and taxonomic classification.</title>
        <authorList>
            <person name="Goeker M."/>
        </authorList>
    </citation>
    <scope>NUCLEOTIDE SEQUENCE [LARGE SCALE GENOMIC DNA]</scope>
    <source>
        <strain evidence="7 8">DSM 26407</strain>
    </source>
</reference>
<evidence type="ECO:0000313" key="8">
    <source>
        <dbReference type="Proteomes" id="UP000252707"/>
    </source>
</evidence>
<evidence type="ECO:0000256" key="6">
    <source>
        <dbReference type="SAM" id="Phobius"/>
    </source>
</evidence>
<comment type="subcellular location">
    <subcellularLocation>
        <location evidence="1">Cell membrane</location>
        <topology evidence="1">Multi-pass membrane protein</topology>
    </subcellularLocation>
</comment>
<evidence type="ECO:0000256" key="2">
    <source>
        <dbReference type="ARBA" id="ARBA00022475"/>
    </source>
</evidence>
<keyword evidence="2" id="KW-1003">Cell membrane</keyword>
<evidence type="ECO:0000256" key="3">
    <source>
        <dbReference type="ARBA" id="ARBA00022692"/>
    </source>
</evidence>
<feature type="transmembrane region" description="Helical" evidence="6">
    <location>
        <begin position="140"/>
        <end position="164"/>
    </location>
</feature>
<proteinExistence type="predicted"/>
<protein>
    <submittedName>
        <fullName evidence="7">Threonine/homoserine/homoserine lactone efflux protein</fullName>
    </submittedName>
</protein>
<keyword evidence="4 6" id="KW-1133">Transmembrane helix</keyword>
<keyword evidence="3 6" id="KW-0812">Transmembrane</keyword>